<accession>A0A6I2UIQ8</accession>
<evidence type="ECO:0000313" key="1">
    <source>
        <dbReference type="EMBL" id="MSU08892.1"/>
    </source>
</evidence>
<sequence length="75" mass="8255">MAVRKAKPIINEADSDATQGVPVNETEIKEAPAPFEAFRLNLIQLGNEMIEKVRGKQIDVCDGIDKIVSIYNAVK</sequence>
<dbReference type="GeneID" id="96778824"/>
<comment type="caution">
    <text evidence="1">The sequence shown here is derived from an EMBL/GenBank/DDBJ whole genome shotgun (WGS) entry which is preliminary data.</text>
</comment>
<evidence type="ECO:0000313" key="2">
    <source>
        <dbReference type="Proteomes" id="UP000433181"/>
    </source>
</evidence>
<gene>
    <name evidence="1" type="ORF">FYJ84_07840</name>
</gene>
<protein>
    <submittedName>
        <fullName evidence="1">Uncharacterized protein</fullName>
    </submittedName>
</protein>
<dbReference type="EMBL" id="VUNR01000013">
    <property type="protein sequence ID" value="MSU08892.1"/>
    <property type="molecule type" value="Genomic_DNA"/>
</dbReference>
<organism evidence="1 2">
    <name type="scientific">Anaerovibrio slackiae</name>
    <dbReference type="NCBI Taxonomy" id="2652309"/>
    <lineage>
        <taxon>Bacteria</taxon>
        <taxon>Bacillati</taxon>
        <taxon>Bacillota</taxon>
        <taxon>Negativicutes</taxon>
        <taxon>Selenomonadales</taxon>
        <taxon>Selenomonadaceae</taxon>
        <taxon>Anaerovibrio</taxon>
    </lineage>
</organism>
<name>A0A6I2UIQ8_9FIRM</name>
<dbReference type="AlphaFoldDB" id="A0A6I2UIQ8"/>
<keyword evidence="2" id="KW-1185">Reference proteome</keyword>
<dbReference type="Proteomes" id="UP000433181">
    <property type="component" value="Unassembled WGS sequence"/>
</dbReference>
<reference evidence="1 2" key="1">
    <citation type="submission" date="2019-08" db="EMBL/GenBank/DDBJ databases">
        <title>In-depth cultivation of the pig gut microbiome towards novel bacterial diversity and tailored functional studies.</title>
        <authorList>
            <person name="Wylensek D."/>
            <person name="Hitch T.C.A."/>
            <person name="Clavel T."/>
        </authorList>
    </citation>
    <scope>NUCLEOTIDE SEQUENCE [LARGE SCALE GENOMIC DNA]</scope>
    <source>
        <strain evidence="1 2">WCA-693-APC-5D-A</strain>
    </source>
</reference>
<dbReference type="RefSeq" id="WP_154407057.1">
    <property type="nucleotide sequence ID" value="NZ_VUNR01000013.1"/>
</dbReference>
<proteinExistence type="predicted"/>